<feature type="transmembrane region" description="Helical" evidence="2">
    <location>
        <begin position="60"/>
        <end position="77"/>
    </location>
</feature>
<sequence length="267" mass="27269">MSTAGAQQASPGVRAWRGFRTWRRSRPFWGGLLVLLGGVEILMTVWAPLGVVLHVGMQNFIGYLLPLVIILLGVLLIFNPAQRLFYSLIAIVCALASFLTSNMGGFLIGLLLTLVGGALAFAWAPIGAAPAVPQGAAPADIPPGAGSAPRAVAGSGPSPVPPGWSPGPPGYPSAPPGSSAVSPGSPPAPRWPHAEQQVDPQQPFPAPPGSSPAPGWPRAEPQAGAEQPVPPAPGWPHAEQQADPQQPSPPLPGSDQRSAAPRGNPAP</sequence>
<accession>A0ABY8WCU6</accession>
<gene>
    <name evidence="3" type="ORF">ACTOB_006320</name>
</gene>
<feature type="compositionally biased region" description="Low complexity" evidence="1">
    <location>
        <begin position="135"/>
        <end position="157"/>
    </location>
</feature>
<organism evidence="3 4">
    <name type="scientific">Actinoplanes oblitus</name>
    <dbReference type="NCBI Taxonomy" id="3040509"/>
    <lineage>
        <taxon>Bacteria</taxon>
        <taxon>Bacillati</taxon>
        <taxon>Actinomycetota</taxon>
        <taxon>Actinomycetes</taxon>
        <taxon>Micromonosporales</taxon>
        <taxon>Micromonosporaceae</taxon>
        <taxon>Actinoplanes</taxon>
    </lineage>
</organism>
<feature type="transmembrane region" description="Helical" evidence="2">
    <location>
        <begin position="84"/>
        <end position="100"/>
    </location>
</feature>
<dbReference type="RefSeq" id="WP_284915506.1">
    <property type="nucleotide sequence ID" value="NZ_CP126980.1"/>
</dbReference>
<feature type="region of interest" description="Disordered" evidence="1">
    <location>
        <begin position="135"/>
        <end position="267"/>
    </location>
</feature>
<keyword evidence="2" id="KW-0812">Transmembrane</keyword>
<protein>
    <submittedName>
        <fullName evidence="3">DUF6114 domain-containing protein</fullName>
    </submittedName>
</protein>
<feature type="compositionally biased region" description="Pro residues" evidence="1">
    <location>
        <begin position="158"/>
        <end position="175"/>
    </location>
</feature>
<dbReference type="Proteomes" id="UP001240150">
    <property type="component" value="Chromosome"/>
</dbReference>
<feature type="compositionally biased region" description="Pro residues" evidence="1">
    <location>
        <begin position="202"/>
        <end position="215"/>
    </location>
</feature>
<name>A0ABY8WCU6_9ACTN</name>
<dbReference type="Pfam" id="PF19609">
    <property type="entry name" value="DUF6114"/>
    <property type="match status" value="1"/>
</dbReference>
<reference evidence="3 4" key="1">
    <citation type="submission" date="2023-06" db="EMBL/GenBank/DDBJ databases">
        <authorList>
            <person name="Yushchuk O."/>
            <person name="Binda E."/>
            <person name="Ruckert-Reed C."/>
            <person name="Fedorenko V."/>
            <person name="Kalinowski J."/>
            <person name="Marinelli F."/>
        </authorList>
    </citation>
    <scope>NUCLEOTIDE SEQUENCE [LARGE SCALE GENOMIC DNA]</scope>
    <source>
        <strain evidence="3 4">NRRL 3884</strain>
    </source>
</reference>
<dbReference type="EMBL" id="CP126980">
    <property type="protein sequence ID" value="WIM94303.1"/>
    <property type="molecule type" value="Genomic_DNA"/>
</dbReference>
<evidence type="ECO:0000313" key="4">
    <source>
        <dbReference type="Proteomes" id="UP001240150"/>
    </source>
</evidence>
<keyword evidence="2" id="KW-0472">Membrane</keyword>
<evidence type="ECO:0000256" key="1">
    <source>
        <dbReference type="SAM" id="MobiDB-lite"/>
    </source>
</evidence>
<keyword evidence="2" id="KW-1133">Transmembrane helix</keyword>
<dbReference type="InterPro" id="IPR046096">
    <property type="entry name" value="DUF6114"/>
</dbReference>
<keyword evidence="4" id="KW-1185">Reference proteome</keyword>
<proteinExistence type="predicted"/>
<feature type="transmembrane region" description="Helical" evidence="2">
    <location>
        <begin position="27"/>
        <end position="48"/>
    </location>
</feature>
<evidence type="ECO:0000256" key="2">
    <source>
        <dbReference type="SAM" id="Phobius"/>
    </source>
</evidence>
<feature type="transmembrane region" description="Helical" evidence="2">
    <location>
        <begin position="106"/>
        <end position="124"/>
    </location>
</feature>
<evidence type="ECO:0000313" key="3">
    <source>
        <dbReference type="EMBL" id="WIM94303.1"/>
    </source>
</evidence>